<sequence>MVLKKRNLIALGLISTMISDISFAASNEEQLDETKINNIIQGFLVDLNNVPSNACITLPGFGHKLPAYVKTSVLQTAGGEMRKDIDSLIKNKLMTVKINAKKGSLYPEDPDYIKGEEFPLSYIELTPEGEKFLRHDKSKPIISKSGNKIVFLTNSFCAYVLYGGMEKFTKPTKNPFDNNPHKVSWVNFLWKPDLSKTPWLADEVLMDALPYYPEDYPKHNSKKENWARIGMMLEQSDDGVWGAGEKPYTLRW</sequence>
<keyword evidence="1" id="KW-0732">Signal</keyword>
<name>A0ABY9SDM8_9ENTR</name>
<accession>A0ABY9SDM8</accession>
<evidence type="ECO:0000313" key="3">
    <source>
        <dbReference type="Proteomes" id="UP001246690"/>
    </source>
</evidence>
<reference evidence="2 3" key="1">
    <citation type="submission" date="2023-09" db="EMBL/GenBank/DDBJ databases">
        <title>Buttiauxella selenatireducens sp. nov., isolated from the rhizosphere of Cardamine hupingshanesis.</title>
        <authorList>
            <person name="Zhang S."/>
            <person name="Xu Z."/>
            <person name="Wang H."/>
            <person name="Guo Y."/>
        </authorList>
    </citation>
    <scope>NUCLEOTIDE SEQUENCE [LARGE SCALE GENOMIC DNA]</scope>
    <source>
        <strain evidence="2 3">R73</strain>
    </source>
</reference>
<evidence type="ECO:0000256" key="1">
    <source>
        <dbReference type="SAM" id="SignalP"/>
    </source>
</evidence>
<feature type="signal peptide" evidence="1">
    <location>
        <begin position="1"/>
        <end position="24"/>
    </location>
</feature>
<keyword evidence="3" id="KW-1185">Reference proteome</keyword>
<evidence type="ECO:0000313" key="2">
    <source>
        <dbReference type="EMBL" id="WMY75599.1"/>
    </source>
</evidence>
<feature type="chain" id="PRO_5047156205" evidence="1">
    <location>
        <begin position="25"/>
        <end position="252"/>
    </location>
</feature>
<protein>
    <submittedName>
        <fullName evidence="2">Uncharacterized protein</fullName>
    </submittedName>
</protein>
<proteinExistence type="predicted"/>
<gene>
    <name evidence="2" type="ORF">RHD99_06535</name>
</gene>
<organism evidence="2 3">
    <name type="scientific">Buttiauxella selenatireducens</name>
    <dbReference type="NCBI Taxonomy" id="3073902"/>
    <lineage>
        <taxon>Bacteria</taxon>
        <taxon>Pseudomonadati</taxon>
        <taxon>Pseudomonadota</taxon>
        <taxon>Gammaproteobacteria</taxon>
        <taxon>Enterobacterales</taxon>
        <taxon>Enterobacteriaceae</taxon>
        <taxon>Buttiauxella</taxon>
    </lineage>
</organism>
<dbReference type="EMBL" id="CP133838">
    <property type="protein sequence ID" value="WMY75599.1"/>
    <property type="molecule type" value="Genomic_DNA"/>
</dbReference>
<dbReference type="RefSeq" id="WP_309878027.1">
    <property type="nucleotide sequence ID" value="NZ_CP133838.1"/>
</dbReference>
<dbReference type="Proteomes" id="UP001246690">
    <property type="component" value="Chromosome"/>
</dbReference>